<feature type="domain" description="SLC26A/SulP transporter" evidence="6">
    <location>
        <begin position="82"/>
        <end position="469"/>
    </location>
</feature>
<evidence type="ECO:0000256" key="5">
    <source>
        <dbReference type="SAM" id="Phobius"/>
    </source>
</evidence>
<feature type="transmembrane region" description="Helical" evidence="5">
    <location>
        <begin position="155"/>
        <end position="179"/>
    </location>
</feature>
<evidence type="ECO:0000256" key="2">
    <source>
        <dbReference type="ARBA" id="ARBA00022692"/>
    </source>
</evidence>
<feature type="transmembrane region" description="Helical" evidence="5">
    <location>
        <begin position="468"/>
        <end position="501"/>
    </location>
</feature>
<evidence type="ECO:0000313" key="7">
    <source>
        <dbReference type="EMBL" id="CAH2037358.1"/>
    </source>
</evidence>
<accession>A0ABN8HMQ8</accession>
<feature type="transmembrane region" description="Helical" evidence="5">
    <location>
        <begin position="413"/>
        <end position="433"/>
    </location>
</feature>
<feature type="transmembrane region" description="Helical" evidence="5">
    <location>
        <begin position="121"/>
        <end position="143"/>
    </location>
</feature>
<feature type="non-terminal residue" evidence="7">
    <location>
        <position position="1"/>
    </location>
</feature>
<feature type="transmembrane region" description="Helical" evidence="5">
    <location>
        <begin position="80"/>
        <end position="101"/>
    </location>
</feature>
<keyword evidence="8" id="KW-1185">Reference proteome</keyword>
<feature type="transmembrane region" description="Helical" evidence="5">
    <location>
        <begin position="337"/>
        <end position="359"/>
    </location>
</feature>
<dbReference type="PANTHER" id="PTHR11814">
    <property type="entry name" value="SULFATE TRANSPORTER"/>
    <property type="match status" value="1"/>
</dbReference>
<evidence type="ECO:0000256" key="3">
    <source>
        <dbReference type="ARBA" id="ARBA00022989"/>
    </source>
</evidence>
<dbReference type="InterPro" id="IPR011547">
    <property type="entry name" value="SLC26A/SulP_dom"/>
</dbReference>
<name>A0ABN8HMQ8_9NEOP</name>
<keyword evidence="2 5" id="KW-0812">Transmembrane</keyword>
<comment type="subcellular location">
    <subcellularLocation>
        <location evidence="1">Membrane</location>
        <topology evidence="1">Multi-pass membrane protein</topology>
    </subcellularLocation>
</comment>
<protein>
    <recommendedName>
        <fullName evidence="6">SLC26A/SulP transporter domain-containing protein</fullName>
    </recommendedName>
</protein>
<gene>
    <name evidence="7" type="ORF">IPOD504_LOCUS1134</name>
</gene>
<keyword evidence="4 5" id="KW-0472">Membrane</keyword>
<feature type="transmembrane region" description="Helical" evidence="5">
    <location>
        <begin position="275"/>
        <end position="297"/>
    </location>
</feature>
<dbReference type="InterPro" id="IPR001902">
    <property type="entry name" value="SLC26A/SulP_fam"/>
</dbReference>
<dbReference type="Pfam" id="PF00916">
    <property type="entry name" value="Sulfate_transp"/>
    <property type="match status" value="1"/>
</dbReference>
<proteinExistence type="predicted"/>
<evidence type="ECO:0000313" key="8">
    <source>
        <dbReference type="Proteomes" id="UP000837857"/>
    </source>
</evidence>
<evidence type="ECO:0000256" key="1">
    <source>
        <dbReference type="ARBA" id="ARBA00004141"/>
    </source>
</evidence>
<organism evidence="7 8">
    <name type="scientific">Iphiclides podalirius</name>
    <name type="common">scarce swallowtail</name>
    <dbReference type="NCBI Taxonomy" id="110791"/>
    <lineage>
        <taxon>Eukaryota</taxon>
        <taxon>Metazoa</taxon>
        <taxon>Ecdysozoa</taxon>
        <taxon>Arthropoda</taxon>
        <taxon>Hexapoda</taxon>
        <taxon>Insecta</taxon>
        <taxon>Pterygota</taxon>
        <taxon>Neoptera</taxon>
        <taxon>Endopterygota</taxon>
        <taxon>Lepidoptera</taxon>
        <taxon>Glossata</taxon>
        <taxon>Ditrysia</taxon>
        <taxon>Papilionoidea</taxon>
        <taxon>Papilionidae</taxon>
        <taxon>Papilioninae</taxon>
        <taxon>Iphiclides</taxon>
    </lineage>
</organism>
<dbReference type="Proteomes" id="UP000837857">
    <property type="component" value="Chromosome 10"/>
</dbReference>
<feature type="transmembrane region" description="Helical" evidence="5">
    <location>
        <begin position="439"/>
        <end position="456"/>
    </location>
</feature>
<dbReference type="EMBL" id="OW152822">
    <property type="protein sequence ID" value="CAH2037358.1"/>
    <property type="molecule type" value="Genomic_DNA"/>
</dbReference>
<evidence type="ECO:0000256" key="4">
    <source>
        <dbReference type="ARBA" id="ARBA00023136"/>
    </source>
</evidence>
<keyword evidence="3 5" id="KW-1133">Transmembrane helix</keyword>
<sequence length="672" mass="72629">MVTGRILMVNKLRVLSDADAMQVSPRYAVAQCASFVVIFAPAQVRELQSETMLKFTHPLRLVGRVFPIVRWSRNYNLRTGIGDLIAGITIALTLIPQSIAYASLAGLEPQFGLYASFAGGFVYAIMGTCPQINIGPTALLSLLTFTYTSGTNPDFAVLLCFMGGIVTLVAGIAQLGFLVDFVSLPVVSGFTSAAAITIASSQIKGLLGLRFEAETFKTTWEGVFHHIGDTRMQDTLLGLACCVVLMGMKAMKDIRLKQPLDDKGRRSALIIQRTLWFVGVSRNAVVVVIAAVLAFLVHEDKRDPLILTGSITPGLPIPHLPSFHSTVGNTTVPLGDMLAHLGSGLIVVPVVGIISNVAIAKAFSKGKTLDATQEIVSLGICNIVGAFFKSYPVNGSFTRSAVSDASGVKTPAAGFYTGVIVLLTLALLTPYFYFIPRAALAAVIMCAVLHMVDLAIIKKLWATSRLDLIPLAGTFVCCLALGIEIGLVCGVGIDILLLLYYHSRPPLEVQFIDDGTITPHYAVRPIGGFHFAGAERFRARLVSLKKEKHFPSNVHTVESVTSVANDMRITVPNGSINFVGRGSTKVLVIHCDALCRMDYTFIESIKMLISDWSHDGCVIWCDVKPKIKDQLNSVLNDPIYCNYDQLGTILSSFFAMESPQYVINNSCSDTPL</sequence>
<evidence type="ECO:0000259" key="6">
    <source>
        <dbReference type="Pfam" id="PF00916"/>
    </source>
</evidence>
<reference evidence="7" key="1">
    <citation type="submission" date="2022-03" db="EMBL/GenBank/DDBJ databases">
        <authorList>
            <person name="Martin H S."/>
        </authorList>
    </citation>
    <scope>NUCLEOTIDE SEQUENCE</scope>
</reference>